<evidence type="ECO:0000256" key="3">
    <source>
        <dbReference type="ARBA" id="ARBA00023268"/>
    </source>
</evidence>
<dbReference type="InterPro" id="IPR043502">
    <property type="entry name" value="DNA/RNA_pol_sf"/>
</dbReference>
<protein>
    <recommendedName>
        <fullName evidence="2">ribonuclease H</fullName>
        <ecNumber evidence="2">3.1.26.4</ecNumber>
    </recommendedName>
</protein>
<dbReference type="PROSITE" id="PS50878">
    <property type="entry name" value="RT_POL"/>
    <property type="match status" value="1"/>
</dbReference>
<dbReference type="InterPro" id="IPR050951">
    <property type="entry name" value="Retrovirus_Pol_polyprotein"/>
</dbReference>
<dbReference type="InterPro" id="IPR043128">
    <property type="entry name" value="Rev_trsase/Diguanyl_cyclase"/>
</dbReference>
<keyword evidence="7" id="KW-1185">Reference proteome</keyword>
<dbReference type="EC" id="3.1.26.4" evidence="2"/>
<evidence type="ECO:0000256" key="2">
    <source>
        <dbReference type="ARBA" id="ARBA00012180"/>
    </source>
</evidence>
<feature type="region of interest" description="Disordered" evidence="4">
    <location>
        <begin position="582"/>
        <end position="615"/>
    </location>
</feature>
<proteinExistence type="inferred from homology"/>
<dbReference type="Pfam" id="PF17919">
    <property type="entry name" value="RT_RNaseH_2"/>
    <property type="match status" value="1"/>
</dbReference>
<comment type="similarity">
    <text evidence="1">Belongs to the beta type-B retroviral polymerase family. HERV class-II K(HML-2) pol subfamily.</text>
</comment>
<dbReference type="Gene3D" id="3.10.20.370">
    <property type="match status" value="1"/>
</dbReference>
<dbReference type="Gene3D" id="3.30.70.270">
    <property type="match status" value="1"/>
</dbReference>
<dbReference type="SUPFAM" id="SSF56672">
    <property type="entry name" value="DNA/RNA polymerases"/>
    <property type="match status" value="1"/>
</dbReference>
<accession>A0ABR3ML55</accession>
<dbReference type="EMBL" id="JAYMGO010000011">
    <property type="protein sequence ID" value="KAL1265364.1"/>
    <property type="molecule type" value="Genomic_DNA"/>
</dbReference>
<evidence type="ECO:0000313" key="7">
    <source>
        <dbReference type="Proteomes" id="UP001558613"/>
    </source>
</evidence>
<reference evidence="6 7" key="1">
    <citation type="submission" date="2023-09" db="EMBL/GenBank/DDBJ databases">
        <authorList>
            <person name="Wang M."/>
        </authorList>
    </citation>
    <scope>NUCLEOTIDE SEQUENCE [LARGE SCALE GENOMIC DNA]</scope>
    <source>
        <strain evidence="6">GT-2023</strain>
        <tissue evidence="6">Liver</tissue>
    </source>
</reference>
<feature type="domain" description="Reverse transcriptase" evidence="5">
    <location>
        <begin position="311"/>
        <end position="564"/>
    </location>
</feature>
<feature type="compositionally biased region" description="Basic residues" evidence="4">
    <location>
        <begin position="600"/>
        <end position="612"/>
    </location>
</feature>
<gene>
    <name evidence="6" type="ORF">QQF64_003391</name>
</gene>
<evidence type="ECO:0000256" key="1">
    <source>
        <dbReference type="ARBA" id="ARBA00010879"/>
    </source>
</evidence>
<dbReference type="CDD" id="cd01647">
    <property type="entry name" value="RT_LTR"/>
    <property type="match status" value="1"/>
</dbReference>
<name>A0ABR3ML55_9TELE</name>
<keyword evidence="3" id="KW-0511">Multifunctional enzyme</keyword>
<evidence type="ECO:0000259" key="5">
    <source>
        <dbReference type="PROSITE" id="PS50878"/>
    </source>
</evidence>
<sequence length="705" mass="78881">MHRAILPEQYETHHGFPSLYPSPQYHPMSINYGAHLPNYPQYYSPQYMVAPQPRSHAGRLLRPSRARQCFLCQQHKTEEPCNHCYHCGSSEHFAAGLGRQCLVACYLQGKKTEVLWDTGSQVCITDEKGKDKYAPGVTPRSITEATDAPDDLCLVAANGASMPYSGWVEMSFKLASPVTNQRELIIPMLILKDQELSRPIIGYNVIEQIMRPKNLSEYIVKTLKEPVTIKKHTVMQIQCQVKMPCVKQESVLLFEPHVNPLYPDDLELFNTLLVLKRGVRPVITISVQNGTEHDITLHGRTELGTLQQVKSVLPVAPPQCAASASAIQVSSETSVGGGSQGLWDPPVDVSHLTLPQQQEVKQMLREECHVFSKSDDDIGCVPGLQLSISLSDHTPVARTYTSVPKPLYQGMKDYLHDLIAQGWVAKSHSPYSSPIVCVYGLGGNAWFSLLDQGKAYHQGFMSPESRYLTAFTTPWGLYEWICVPFGLMNAPAVFQRFMEECLEGLRDKICIPYLDGILVFTESFDEQVGAVRRVLQRLHSYGVKLKPRKCELFKREVRYLGRIVSAEGSRMDPADTVAVTALKQQKPSTGNTDGAEPQGKGKHKGRNNKKSHVVPSNKSIEWTEYHQEILEKLIECLVQPPILGFPDFSQPFILHTDASNQGLGAILYQNQTGKLRVIAYGSRTLTTAEKNYHLHSGKLEFLALK</sequence>
<dbReference type="InterPro" id="IPR041577">
    <property type="entry name" value="RT_RNaseH_2"/>
</dbReference>
<dbReference type="PANTHER" id="PTHR37984">
    <property type="entry name" value="PROTEIN CBG26694"/>
    <property type="match status" value="1"/>
</dbReference>
<feature type="compositionally biased region" description="Polar residues" evidence="4">
    <location>
        <begin position="582"/>
        <end position="592"/>
    </location>
</feature>
<comment type="caution">
    <text evidence="6">The sequence shown here is derived from an EMBL/GenBank/DDBJ whole genome shotgun (WGS) entry which is preliminary data.</text>
</comment>
<dbReference type="Proteomes" id="UP001558613">
    <property type="component" value="Unassembled WGS sequence"/>
</dbReference>
<dbReference type="InterPro" id="IPR000477">
    <property type="entry name" value="RT_dom"/>
</dbReference>
<evidence type="ECO:0000313" key="6">
    <source>
        <dbReference type="EMBL" id="KAL1265364.1"/>
    </source>
</evidence>
<evidence type="ECO:0000256" key="4">
    <source>
        <dbReference type="SAM" id="MobiDB-lite"/>
    </source>
</evidence>
<dbReference type="Gene3D" id="3.10.10.10">
    <property type="entry name" value="HIV Type 1 Reverse Transcriptase, subunit A, domain 1"/>
    <property type="match status" value="1"/>
</dbReference>
<organism evidence="6 7">
    <name type="scientific">Cirrhinus molitorella</name>
    <name type="common">mud carp</name>
    <dbReference type="NCBI Taxonomy" id="172907"/>
    <lineage>
        <taxon>Eukaryota</taxon>
        <taxon>Metazoa</taxon>
        <taxon>Chordata</taxon>
        <taxon>Craniata</taxon>
        <taxon>Vertebrata</taxon>
        <taxon>Euteleostomi</taxon>
        <taxon>Actinopterygii</taxon>
        <taxon>Neopterygii</taxon>
        <taxon>Teleostei</taxon>
        <taxon>Ostariophysi</taxon>
        <taxon>Cypriniformes</taxon>
        <taxon>Cyprinidae</taxon>
        <taxon>Labeoninae</taxon>
        <taxon>Labeonini</taxon>
        <taxon>Cirrhinus</taxon>
    </lineage>
</organism>
<dbReference type="Pfam" id="PF00078">
    <property type="entry name" value="RVT_1"/>
    <property type="match status" value="1"/>
</dbReference>
<dbReference type="PANTHER" id="PTHR37984:SF5">
    <property type="entry name" value="PROTEIN NYNRIN-LIKE"/>
    <property type="match status" value="1"/>
</dbReference>